<dbReference type="InterPro" id="IPR036928">
    <property type="entry name" value="AS_sf"/>
</dbReference>
<keyword evidence="6" id="KW-1185">Reference proteome</keyword>
<feature type="domain" description="Bacterial Ig-like" evidence="4">
    <location>
        <begin position="831"/>
        <end position="911"/>
    </location>
</feature>
<feature type="region of interest" description="Disordered" evidence="1">
    <location>
        <begin position="46"/>
        <end position="67"/>
    </location>
</feature>
<gene>
    <name evidence="5" type="ORF">GGQ22_12045</name>
</gene>
<dbReference type="InterPro" id="IPR006311">
    <property type="entry name" value="TAT_signal"/>
</dbReference>
<feature type="signal peptide" evidence="2">
    <location>
        <begin position="1"/>
        <end position="21"/>
    </location>
</feature>
<dbReference type="Gene3D" id="2.60.40.10">
    <property type="entry name" value="Immunoglobulins"/>
    <property type="match status" value="2"/>
</dbReference>
<evidence type="ECO:0000259" key="3">
    <source>
        <dbReference type="Pfam" id="PF01425"/>
    </source>
</evidence>
<proteinExistence type="predicted"/>
<dbReference type="SUPFAM" id="SSF75304">
    <property type="entry name" value="Amidase signature (AS) enzymes"/>
    <property type="match status" value="1"/>
</dbReference>
<feature type="chain" id="PRO_5038468472" evidence="2">
    <location>
        <begin position="22"/>
        <end position="1007"/>
    </location>
</feature>
<dbReference type="Gene3D" id="3.90.1300.10">
    <property type="entry name" value="Amidase signature (AS) domain"/>
    <property type="match status" value="1"/>
</dbReference>
<dbReference type="EMBL" id="WLCI01000013">
    <property type="protein sequence ID" value="MTB95814.1"/>
    <property type="molecule type" value="Genomic_DNA"/>
</dbReference>
<evidence type="ECO:0000313" key="5">
    <source>
        <dbReference type="EMBL" id="MTB95814.1"/>
    </source>
</evidence>
<evidence type="ECO:0000259" key="4">
    <source>
        <dbReference type="Pfam" id="PF16640"/>
    </source>
</evidence>
<protein>
    <submittedName>
        <fullName evidence="5">Amidase</fullName>
    </submittedName>
</protein>
<dbReference type="InterPro" id="IPR032109">
    <property type="entry name" value="Big_3_5"/>
</dbReference>
<dbReference type="AlphaFoldDB" id="A0A6I3JCF1"/>
<evidence type="ECO:0000256" key="1">
    <source>
        <dbReference type="SAM" id="MobiDB-lite"/>
    </source>
</evidence>
<dbReference type="GO" id="GO:0005975">
    <property type="term" value="P:carbohydrate metabolic process"/>
    <property type="evidence" value="ECO:0007669"/>
    <property type="project" value="UniProtKB-ARBA"/>
</dbReference>
<accession>A0A6I3JCF1</accession>
<dbReference type="RefSeq" id="WP_154615268.1">
    <property type="nucleotide sequence ID" value="NZ_CP053660.1"/>
</dbReference>
<dbReference type="Pfam" id="PF01425">
    <property type="entry name" value="Amidase"/>
    <property type="match status" value="1"/>
</dbReference>
<dbReference type="InterPro" id="IPR023631">
    <property type="entry name" value="Amidase_dom"/>
</dbReference>
<dbReference type="PANTHER" id="PTHR42678:SF11">
    <property type="entry name" value="AMIDASE FAMILY PROTEIN"/>
    <property type="match status" value="1"/>
</dbReference>
<comment type="caution">
    <text evidence="5">The sequence shown here is derived from an EMBL/GenBank/DDBJ whole genome shotgun (WGS) entry which is preliminary data.</text>
</comment>
<name>A0A6I3JCF1_9ACTN</name>
<keyword evidence="2" id="KW-0732">Signal</keyword>
<dbReference type="PROSITE" id="PS51318">
    <property type="entry name" value="TAT"/>
    <property type="match status" value="1"/>
</dbReference>
<organism evidence="5 6">
    <name type="scientific">Nocardioides marmotae</name>
    <dbReference type="NCBI Taxonomy" id="2663857"/>
    <lineage>
        <taxon>Bacteria</taxon>
        <taxon>Bacillati</taxon>
        <taxon>Actinomycetota</taxon>
        <taxon>Actinomycetes</taxon>
        <taxon>Propionibacteriales</taxon>
        <taxon>Nocardioidaceae</taxon>
        <taxon>Nocardioides</taxon>
    </lineage>
</organism>
<evidence type="ECO:0000313" key="6">
    <source>
        <dbReference type="Proteomes" id="UP000433406"/>
    </source>
</evidence>
<dbReference type="InterPro" id="IPR013783">
    <property type="entry name" value="Ig-like_fold"/>
</dbReference>
<reference evidence="5 6" key="1">
    <citation type="submission" date="2019-10" db="EMBL/GenBank/DDBJ databases">
        <title>Nocardioides novel species isolated from the excrement of Marmot.</title>
        <authorList>
            <person name="Zhang G."/>
        </authorList>
    </citation>
    <scope>NUCLEOTIDE SEQUENCE [LARGE SCALE GENOMIC DNA]</scope>
    <source>
        <strain evidence="6">zg-579</strain>
    </source>
</reference>
<sequence length="1007" mass="103752">MPTRSRLAALGVATLATASLAATTAVLPLGAAHAFTYVTDARGTSWGIQDSASPGADTGSIRATQEGTGVQAPYSTMLNGYGGLRVTVDGPARHRFDGALLRGFGLVEDGPGRFESTRSVALGGVHVTRTVDVVEEEGHGRWLDTLTNTTDEPLSVEVAFGGQTGFGTTGTNASRVVATSSGDDVLDPADTWTASASGAGAAGATWQGPTATVVGDFHRTGDWLRDTFTAPYSAEGHAANYPAYVNTLTLEPGASASLVRFVAVGERVTAATADAELAAVTERAAELAAEPDLDGLSADEVASIVNLDGVGDDAPVTVAQPPAAVEPAPTTSVGYDVVDKTIAELQADMEAGVTTSVEITQAYLDRIAAYDVGPFAFNAFTTVAADALEKAAAADAARAQGRTGALLGIPIAVKDLYDTADMPTTNGSLTFEDFVPAQDAYQVAKLREAGAIIIGKASMEEYATSGSYSDNAFGTVWNAFDPSRSALASSGGSAVATATSMTAAALGSQTGDSLYAPAAAASLVTLRGTDGMQSDRGVMPLSWLQDYAGAMTRSVSDLADILNVVSGTDPQNPETAEADAHRPEDWRAVLDADALEGKRIGYVPSTWVDPYGTSTVIDASVAAREQLAVAGAELVSVADGPVAPARPNVDVNWEGWARYLESHPELDMDSPADVVCSQLKMPYTTYDPSFCEGKRRMTDAEIEAWRGYRVQYQENINAWMDANDLDAVVYPGLLSEISLNDGGGNRSSFGRRDTPSGGSGVPTLMFPAGTDAHGAPVGIQLMGRAWSDAELVGYAYAFEQTAAKAGIGHVTPDTAPALTERSAPTLAVPGATKVAFGRATTVAVRLGSADATGTVALRKGGRLLAEAPVKAGVAKVRLPAKALRPGKHALTAAYSGDSRYAAASAAATVRVAKAASRTTATLAPKVVQRGDRPKVTVTVVGANGITATGTVRVKAAGKVRTATLRNGKATLRLAPLAKAGRIPVKVVYVGSGTVVRSTTQVVVRVTR</sequence>
<dbReference type="Pfam" id="PF16640">
    <property type="entry name" value="Big_3_5"/>
    <property type="match status" value="1"/>
</dbReference>
<evidence type="ECO:0000256" key="2">
    <source>
        <dbReference type="SAM" id="SignalP"/>
    </source>
</evidence>
<feature type="domain" description="Amidase" evidence="3">
    <location>
        <begin position="358"/>
        <end position="791"/>
    </location>
</feature>
<dbReference type="PANTHER" id="PTHR42678">
    <property type="entry name" value="AMIDASE"/>
    <property type="match status" value="1"/>
</dbReference>
<dbReference type="Proteomes" id="UP000433406">
    <property type="component" value="Unassembled WGS sequence"/>
</dbReference>